<sequence>MLVMTDEKPGGRRSEPAGEARKPKRELTVRVPYLTMDGPDGEALQSRQARAILRALQRLIDHPEGAQQGDGGD</sequence>
<reference evidence="3" key="1">
    <citation type="journal article" date="2019" name="Int. J. Syst. Evol. Microbiol.">
        <title>The Global Catalogue of Microorganisms (GCM) 10K type strain sequencing project: providing services to taxonomists for standard genome sequencing and annotation.</title>
        <authorList>
            <consortium name="The Broad Institute Genomics Platform"/>
            <consortium name="The Broad Institute Genome Sequencing Center for Infectious Disease"/>
            <person name="Wu L."/>
            <person name="Ma J."/>
        </authorList>
    </citation>
    <scope>NUCLEOTIDE SEQUENCE [LARGE SCALE GENOMIC DNA]</scope>
    <source>
        <strain evidence="3">JCM 3399</strain>
    </source>
</reference>
<gene>
    <name evidence="2" type="ORF">GCM10010211_19590</name>
</gene>
<protein>
    <submittedName>
        <fullName evidence="2">Uncharacterized protein</fullName>
    </submittedName>
</protein>
<dbReference type="Proteomes" id="UP000654471">
    <property type="component" value="Unassembled WGS sequence"/>
</dbReference>
<evidence type="ECO:0000256" key="1">
    <source>
        <dbReference type="SAM" id="MobiDB-lite"/>
    </source>
</evidence>
<dbReference type="EMBL" id="BMRP01000005">
    <property type="protein sequence ID" value="GGU54985.1"/>
    <property type="molecule type" value="Genomic_DNA"/>
</dbReference>
<proteinExistence type="predicted"/>
<organism evidence="2 3">
    <name type="scientific">Streptomyces albospinus</name>
    <dbReference type="NCBI Taxonomy" id="285515"/>
    <lineage>
        <taxon>Bacteria</taxon>
        <taxon>Bacillati</taxon>
        <taxon>Actinomycetota</taxon>
        <taxon>Actinomycetes</taxon>
        <taxon>Kitasatosporales</taxon>
        <taxon>Streptomycetaceae</taxon>
        <taxon>Streptomyces</taxon>
    </lineage>
</organism>
<comment type="caution">
    <text evidence="2">The sequence shown here is derived from an EMBL/GenBank/DDBJ whole genome shotgun (WGS) entry which is preliminary data.</text>
</comment>
<evidence type="ECO:0000313" key="3">
    <source>
        <dbReference type="Proteomes" id="UP000654471"/>
    </source>
</evidence>
<keyword evidence="3" id="KW-1185">Reference proteome</keyword>
<accession>A0ABQ2UW50</accession>
<feature type="region of interest" description="Disordered" evidence="1">
    <location>
        <begin position="1"/>
        <end position="24"/>
    </location>
</feature>
<evidence type="ECO:0000313" key="2">
    <source>
        <dbReference type="EMBL" id="GGU54985.1"/>
    </source>
</evidence>
<name>A0ABQ2UW50_9ACTN</name>